<proteinExistence type="predicted"/>
<sequence>MADAERQRVERLPGSRPGSRRARLTPAPDTTAEPVPGDETTDAASLREAASVGESGPNDERLRRDVPPHY</sequence>
<reference evidence="2" key="1">
    <citation type="submission" date="2015-04" db="EMBL/GenBank/DDBJ databases">
        <title>Complete genome sequence of Microbacterium chocolatum SIT 101, a bacterium enantioselectively hydrolyzing mesomeric diesters.</title>
        <authorList>
            <person name="Li X."/>
            <person name="Xu Y."/>
        </authorList>
    </citation>
    <scope>NUCLEOTIDE SEQUENCE [LARGE SCALE GENOMIC DNA]</scope>
    <source>
        <strain evidence="2">SIT 101</strain>
    </source>
</reference>
<feature type="compositionally biased region" description="Basic and acidic residues" evidence="1">
    <location>
        <begin position="58"/>
        <end position="70"/>
    </location>
</feature>
<evidence type="ECO:0000256" key="1">
    <source>
        <dbReference type="SAM" id="MobiDB-lite"/>
    </source>
</evidence>
<organism evidence="2 3">
    <name type="scientific">Microbacterium aurantiacum</name>
    <dbReference type="NCBI Taxonomy" id="162393"/>
    <lineage>
        <taxon>Bacteria</taxon>
        <taxon>Bacillati</taxon>
        <taxon>Actinomycetota</taxon>
        <taxon>Actinomycetes</taxon>
        <taxon>Micrococcales</taxon>
        <taxon>Microbacteriaceae</taxon>
        <taxon>Microbacterium</taxon>
    </lineage>
</organism>
<evidence type="ECO:0000313" key="3">
    <source>
        <dbReference type="Proteomes" id="UP000037737"/>
    </source>
</evidence>
<name>A0A0M9VL33_9MICO</name>
<feature type="compositionally biased region" description="Basic and acidic residues" evidence="1">
    <location>
        <begin position="1"/>
        <end position="13"/>
    </location>
</feature>
<accession>A0A0M9VL33</accession>
<dbReference type="KEGG" id="mcw:A8L33_13125"/>
<protein>
    <submittedName>
        <fullName evidence="2">Uncharacterized protein</fullName>
    </submittedName>
</protein>
<gene>
    <name evidence="2" type="ORF">XI38_09020</name>
</gene>
<dbReference type="PATRIC" id="fig|84292.3.peg.1839"/>
<comment type="caution">
    <text evidence="2">The sequence shown here is derived from an EMBL/GenBank/DDBJ whole genome shotgun (WGS) entry which is preliminary data.</text>
</comment>
<dbReference type="Proteomes" id="UP000037737">
    <property type="component" value="Unassembled WGS sequence"/>
</dbReference>
<evidence type="ECO:0000313" key="2">
    <source>
        <dbReference type="EMBL" id="KOS10719.1"/>
    </source>
</evidence>
<dbReference type="EMBL" id="LAVO01000008">
    <property type="protein sequence ID" value="KOS10719.1"/>
    <property type="molecule type" value="Genomic_DNA"/>
</dbReference>
<keyword evidence="3" id="KW-1185">Reference proteome</keyword>
<feature type="region of interest" description="Disordered" evidence="1">
    <location>
        <begin position="1"/>
        <end position="70"/>
    </location>
</feature>
<dbReference type="AlphaFoldDB" id="A0A0M9VL33"/>
<dbReference type="OrthoDB" id="4991543at2"/>